<organism evidence="1 2">
    <name type="scientific">Chamaesiphon polymorphus CCALA 037</name>
    <dbReference type="NCBI Taxonomy" id="2107692"/>
    <lineage>
        <taxon>Bacteria</taxon>
        <taxon>Bacillati</taxon>
        <taxon>Cyanobacteriota</taxon>
        <taxon>Cyanophyceae</taxon>
        <taxon>Gomontiellales</taxon>
        <taxon>Chamaesiphonaceae</taxon>
        <taxon>Chamaesiphon</taxon>
    </lineage>
</organism>
<dbReference type="AlphaFoldDB" id="A0A2T1GDV7"/>
<name>A0A2T1GDV7_9CYAN</name>
<reference evidence="1 2" key="1">
    <citation type="submission" date="2018-03" db="EMBL/GenBank/DDBJ databases">
        <title>The ancient ancestry and fast evolution of plastids.</title>
        <authorList>
            <person name="Moore K.R."/>
            <person name="Magnabosco C."/>
            <person name="Momper L."/>
            <person name="Gold D.A."/>
            <person name="Bosak T."/>
            <person name="Fournier G.P."/>
        </authorList>
    </citation>
    <scope>NUCLEOTIDE SEQUENCE [LARGE SCALE GENOMIC DNA]</scope>
    <source>
        <strain evidence="1 2">CCALA 037</strain>
    </source>
</reference>
<dbReference type="RefSeq" id="WP_106305920.1">
    <property type="nucleotide sequence ID" value="NZ_PVWO01000173.1"/>
</dbReference>
<proteinExistence type="predicted"/>
<dbReference type="Proteomes" id="UP000238937">
    <property type="component" value="Unassembled WGS sequence"/>
</dbReference>
<accession>A0A2T1GDV7</accession>
<evidence type="ECO:0000313" key="1">
    <source>
        <dbReference type="EMBL" id="PSB55646.1"/>
    </source>
</evidence>
<evidence type="ECO:0000313" key="2">
    <source>
        <dbReference type="Proteomes" id="UP000238937"/>
    </source>
</evidence>
<dbReference type="EMBL" id="PVWO01000173">
    <property type="protein sequence ID" value="PSB55646.1"/>
    <property type="molecule type" value="Genomic_DNA"/>
</dbReference>
<keyword evidence="2" id="KW-1185">Reference proteome</keyword>
<protein>
    <submittedName>
        <fullName evidence="1">Uncharacterized protein</fullName>
    </submittedName>
</protein>
<comment type="caution">
    <text evidence="1">The sequence shown here is derived from an EMBL/GenBank/DDBJ whole genome shotgun (WGS) entry which is preliminary data.</text>
</comment>
<sequence>MESPLAEQSIRKSEHYSILTIEHPLPDRSSIKTNIRPAIQKAEIAIFFKMNRSTLEIGAIDAWKIVWERSRS</sequence>
<gene>
    <name evidence="1" type="ORF">C7B77_14370</name>
</gene>